<evidence type="ECO:0000256" key="1">
    <source>
        <dbReference type="SAM" id="MobiDB-lite"/>
    </source>
</evidence>
<dbReference type="Pfam" id="PF11152">
    <property type="entry name" value="CCB2_CCB4"/>
    <property type="match status" value="1"/>
</dbReference>
<gene>
    <name evidence="2" type="ORF">SHERM_02542</name>
</gene>
<evidence type="ECO:0000313" key="3">
    <source>
        <dbReference type="Proteomes" id="UP001153555"/>
    </source>
</evidence>
<dbReference type="InterPro" id="IPR044705">
    <property type="entry name" value="CCB4"/>
</dbReference>
<comment type="caution">
    <text evidence="2">The sequence shown here is derived from an EMBL/GenBank/DDBJ whole genome shotgun (WGS) entry which is preliminary data.</text>
</comment>
<feature type="region of interest" description="Disordered" evidence="1">
    <location>
        <begin position="425"/>
        <end position="445"/>
    </location>
</feature>
<keyword evidence="3" id="KW-1185">Reference proteome</keyword>
<dbReference type="Proteomes" id="UP001153555">
    <property type="component" value="Unassembled WGS sequence"/>
</dbReference>
<proteinExistence type="predicted"/>
<dbReference type="OrthoDB" id="439612at2759"/>
<accession>A0A9N7NQ89</accession>
<dbReference type="PANTHER" id="PTHR34943:SF2">
    <property type="entry name" value="PROTEIN COFACTOR ASSEMBLY OF COMPLEX C SUBUNIT B CCB4, CHLOROPLASTIC"/>
    <property type="match status" value="1"/>
</dbReference>
<dbReference type="PANTHER" id="PTHR34943">
    <property type="match status" value="1"/>
</dbReference>
<sequence length="445" mass="48320">MEVGIPQRPVVPLNPLRRCFTPRRRSTRASLNPQQKGGYQGLKPKREWVADWVSKNDDVVRSLPIYIGGVSLLAVLFNRTLSGIAPVADASSSQSRTDLLTLGLAVTNILNGLVWLSIKPKSISVVNPNGVQCQRVYDGLPDSVISELLWAWESLSNATCCRSLVIVYDGICILQIGYADVSDSSGGDPVVVDAGKLMRGSLYNGVVKSGSQSYLANLSLYPAKNKGIVIFGGDTIRGFSTSDQAWITLIGEKLDATLAKHKIPKPCVPNLTKPPGPVGRLNRLHPQSRGSIPRPFVLIFPPIRHICPNRSIKLSTKNLPHLVLIVIDYLIIPTLCAKFRYSNPFFSRKCCTTLSRLGSSASTLTIDLSSPGSEGDMCTRLSHPASDAYPAQTGQNFNKKFVSRLHFSTCSTPMRQVNFGPHSQTFGPSCAGGPSTGSRNIRPRP</sequence>
<dbReference type="GO" id="GO:0009507">
    <property type="term" value="C:chloroplast"/>
    <property type="evidence" value="ECO:0007669"/>
    <property type="project" value="TreeGrafter"/>
</dbReference>
<name>A0A9N7NQ89_STRHE</name>
<dbReference type="EMBL" id="CACSLK010028053">
    <property type="protein sequence ID" value="CAA0834731.1"/>
    <property type="molecule type" value="Genomic_DNA"/>
</dbReference>
<reference evidence="2" key="1">
    <citation type="submission" date="2019-12" db="EMBL/GenBank/DDBJ databases">
        <authorList>
            <person name="Scholes J."/>
        </authorList>
    </citation>
    <scope>NUCLEOTIDE SEQUENCE</scope>
</reference>
<dbReference type="InterPro" id="IPR021325">
    <property type="entry name" value="CCB2/CCB4"/>
</dbReference>
<dbReference type="GO" id="GO:0010190">
    <property type="term" value="P:cytochrome b6f complex assembly"/>
    <property type="evidence" value="ECO:0007669"/>
    <property type="project" value="TreeGrafter"/>
</dbReference>
<protein>
    <submittedName>
        <fullName evidence="2">Cofactor assembly of complex C</fullName>
    </submittedName>
</protein>
<organism evidence="2 3">
    <name type="scientific">Striga hermonthica</name>
    <name type="common">Purple witchweed</name>
    <name type="synonym">Buchnera hermonthica</name>
    <dbReference type="NCBI Taxonomy" id="68872"/>
    <lineage>
        <taxon>Eukaryota</taxon>
        <taxon>Viridiplantae</taxon>
        <taxon>Streptophyta</taxon>
        <taxon>Embryophyta</taxon>
        <taxon>Tracheophyta</taxon>
        <taxon>Spermatophyta</taxon>
        <taxon>Magnoliopsida</taxon>
        <taxon>eudicotyledons</taxon>
        <taxon>Gunneridae</taxon>
        <taxon>Pentapetalae</taxon>
        <taxon>asterids</taxon>
        <taxon>lamiids</taxon>
        <taxon>Lamiales</taxon>
        <taxon>Orobanchaceae</taxon>
        <taxon>Buchnereae</taxon>
        <taxon>Striga</taxon>
    </lineage>
</organism>
<dbReference type="AlphaFoldDB" id="A0A9N7NQ89"/>
<evidence type="ECO:0000313" key="2">
    <source>
        <dbReference type="EMBL" id="CAA0834731.1"/>
    </source>
</evidence>